<dbReference type="NCBIfam" id="TIGR00880">
    <property type="entry name" value="2_A_01_02"/>
    <property type="match status" value="1"/>
</dbReference>
<accession>A0ABR4NTN9</accession>
<organism evidence="8 9">
    <name type="scientific">Nakaseomyces bracarensis</name>
    <dbReference type="NCBI Taxonomy" id="273131"/>
    <lineage>
        <taxon>Eukaryota</taxon>
        <taxon>Fungi</taxon>
        <taxon>Dikarya</taxon>
        <taxon>Ascomycota</taxon>
        <taxon>Saccharomycotina</taxon>
        <taxon>Saccharomycetes</taxon>
        <taxon>Saccharomycetales</taxon>
        <taxon>Saccharomycetaceae</taxon>
        <taxon>Nakaseomyces</taxon>
    </lineage>
</organism>
<feature type="transmembrane region" description="Helical" evidence="6">
    <location>
        <begin position="412"/>
        <end position="434"/>
    </location>
</feature>
<evidence type="ECO:0000313" key="9">
    <source>
        <dbReference type="Proteomes" id="UP001623330"/>
    </source>
</evidence>
<feature type="transmembrane region" description="Helical" evidence="6">
    <location>
        <begin position="196"/>
        <end position="218"/>
    </location>
</feature>
<dbReference type="PANTHER" id="PTHR23502">
    <property type="entry name" value="MAJOR FACILITATOR SUPERFAMILY"/>
    <property type="match status" value="1"/>
</dbReference>
<evidence type="ECO:0000256" key="3">
    <source>
        <dbReference type="ARBA" id="ARBA00022989"/>
    </source>
</evidence>
<protein>
    <submittedName>
        <fullName evidence="8">GTPase-activating protein GYP2</fullName>
    </submittedName>
</protein>
<feature type="transmembrane region" description="Helical" evidence="6">
    <location>
        <begin position="514"/>
        <end position="533"/>
    </location>
</feature>
<reference evidence="8 9" key="1">
    <citation type="submission" date="2024-05" db="EMBL/GenBank/DDBJ databases">
        <title>Long read based assembly of the Candida bracarensis genome reveals expanded adhesin content.</title>
        <authorList>
            <person name="Marcet-Houben M."/>
            <person name="Ksiezopolska E."/>
            <person name="Gabaldon T."/>
        </authorList>
    </citation>
    <scope>NUCLEOTIDE SEQUENCE [LARGE SCALE GENOMIC DNA]</scope>
    <source>
        <strain evidence="8 9">CBM6</strain>
    </source>
</reference>
<sequence length="545" mass="61504">MPYTTAFRDTLFVDLLEYFNIVRYGESQIQNTASELNPSDNSQYDNTELKPNNDIEIDYEKVPSENSSSLSGSTDNDPFLVTFNGEDDPLIPYNWSYTKRAAVVVQVMLLTCVNYMGSSIYTPGQEQIQHDFHVGHVVGTLNLSVYVLGYGIGPIFFSPLSEISSIGRLPTYMVTFFFFTMLQIGCALVNNIAGLVILRFITGILCSPALATGGASLGDIIPQNFLPAFLGIWSVGAVAAPIIAPLLGAAMVEAKDWRWIFWLLFFLCCATYLICVFFFPETSSENILYRKARRIRKMTGDDRYYTKKQREEEAINTKDFIITTLYRPFKMIAMEPIILAFDVYIALCYGAFYLFFEAFPIVFAGIYRFTLVEIGLAYMGFCVGCIFAYMILMVFIMKVLKKKFENNTFTPEAFLILAMCVGWCLPLALFLFGWTARVHWILPIIAEVFFVIAVFNLFQATFSYLAMCYPKYVASVFAGNSFARGSFAAAFPLFGQAMYNNLGSERYPVGWGSSLVGFLTIGLWLIPFALYKYGPNLRAKSRFTD</sequence>
<feature type="region of interest" description="Disordered" evidence="5">
    <location>
        <begin position="33"/>
        <end position="52"/>
    </location>
</feature>
<name>A0ABR4NTN9_9SACH</name>
<proteinExistence type="predicted"/>
<feature type="transmembrane region" description="Helical" evidence="6">
    <location>
        <begin position="376"/>
        <end position="400"/>
    </location>
</feature>
<dbReference type="Pfam" id="PF07690">
    <property type="entry name" value="MFS_1"/>
    <property type="match status" value="1"/>
</dbReference>
<feature type="compositionally biased region" description="Polar residues" evidence="5">
    <location>
        <begin position="33"/>
        <end position="46"/>
    </location>
</feature>
<dbReference type="InterPro" id="IPR036259">
    <property type="entry name" value="MFS_trans_sf"/>
</dbReference>
<dbReference type="InterPro" id="IPR001958">
    <property type="entry name" value="Tet-R_TetA/multi-R_MdtG-like"/>
</dbReference>
<feature type="domain" description="Major facilitator superfamily (MFS) profile" evidence="7">
    <location>
        <begin position="103"/>
        <end position="540"/>
    </location>
</feature>
<feature type="transmembrane region" description="Helical" evidence="6">
    <location>
        <begin position="337"/>
        <end position="356"/>
    </location>
</feature>
<feature type="transmembrane region" description="Helical" evidence="6">
    <location>
        <begin position="101"/>
        <end position="121"/>
    </location>
</feature>
<evidence type="ECO:0000259" key="7">
    <source>
        <dbReference type="PROSITE" id="PS50850"/>
    </source>
</evidence>
<dbReference type="PROSITE" id="PS50850">
    <property type="entry name" value="MFS"/>
    <property type="match status" value="1"/>
</dbReference>
<evidence type="ECO:0000256" key="5">
    <source>
        <dbReference type="SAM" id="MobiDB-lite"/>
    </source>
</evidence>
<feature type="transmembrane region" description="Helical" evidence="6">
    <location>
        <begin position="225"/>
        <end position="247"/>
    </location>
</feature>
<dbReference type="CDD" id="cd17323">
    <property type="entry name" value="MFS_Tpo1_MDR_like"/>
    <property type="match status" value="1"/>
</dbReference>
<feature type="transmembrane region" description="Helical" evidence="6">
    <location>
        <begin position="259"/>
        <end position="280"/>
    </location>
</feature>
<evidence type="ECO:0000256" key="6">
    <source>
        <dbReference type="SAM" id="Phobius"/>
    </source>
</evidence>
<evidence type="ECO:0000256" key="2">
    <source>
        <dbReference type="ARBA" id="ARBA00022692"/>
    </source>
</evidence>
<feature type="transmembrane region" description="Helical" evidence="6">
    <location>
        <begin position="169"/>
        <end position="190"/>
    </location>
</feature>
<comment type="subcellular location">
    <subcellularLocation>
        <location evidence="1">Membrane</location>
        <topology evidence="1">Multi-pass membrane protein</topology>
    </subcellularLocation>
</comment>
<feature type="transmembrane region" description="Helical" evidence="6">
    <location>
        <begin position="440"/>
        <end position="460"/>
    </location>
</feature>
<keyword evidence="2 6" id="KW-0812">Transmembrane</keyword>
<dbReference type="PANTHER" id="PTHR23502:SF23">
    <property type="entry name" value="FLUCONAZOLE RESISTANCE PROTEIN 1"/>
    <property type="match status" value="1"/>
</dbReference>
<dbReference type="InterPro" id="IPR011701">
    <property type="entry name" value="MFS"/>
</dbReference>
<evidence type="ECO:0000256" key="1">
    <source>
        <dbReference type="ARBA" id="ARBA00004141"/>
    </source>
</evidence>
<gene>
    <name evidence="8" type="ORF">RNJ44_00285</name>
</gene>
<dbReference type="SUPFAM" id="SSF103473">
    <property type="entry name" value="MFS general substrate transporter"/>
    <property type="match status" value="1"/>
</dbReference>
<dbReference type="InterPro" id="IPR020846">
    <property type="entry name" value="MFS_dom"/>
</dbReference>
<dbReference type="EMBL" id="JBEVYD010000006">
    <property type="protein sequence ID" value="KAL3231750.1"/>
    <property type="molecule type" value="Genomic_DNA"/>
</dbReference>
<feature type="transmembrane region" description="Helical" evidence="6">
    <location>
        <begin position="133"/>
        <end position="157"/>
    </location>
</feature>
<comment type="caution">
    <text evidence="8">The sequence shown here is derived from an EMBL/GenBank/DDBJ whole genome shotgun (WGS) entry which is preliminary data.</text>
</comment>
<dbReference type="Gene3D" id="1.20.1250.20">
    <property type="entry name" value="MFS general substrate transporter like domains"/>
    <property type="match status" value="1"/>
</dbReference>
<keyword evidence="9" id="KW-1185">Reference proteome</keyword>
<keyword evidence="3 6" id="KW-1133">Transmembrane helix</keyword>
<evidence type="ECO:0000313" key="8">
    <source>
        <dbReference type="EMBL" id="KAL3231750.1"/>
    </source>
</evidence>
<evidence type="ECO:0000256" key="4">
    <source>
        <dbReference type="ARBA" id="ARBA00023136"/>
    </source>
</evidence>
<dbReference type="Proteomes" id="UP001623330">
    <property type="component" value="Unassembled WGS sequence"/>
</dbReference>
<feature type="transmembrane region" description="Helical" evidence="6">
    <location>
        <begin position="472"/>
        <end position="494"/>
    </location>
</feature>
<keyword evidence="4 6" id="KW-0472">Membrane</keyword>